<protein>
    <recommendedName>
        <fullName evidence="3">Phage capsid-like C-terminal domain-containing protein</fullName>
    </recommendedName>
</protein>
<dbReference type="EMBL" id="LAZR01012347">
    <property type="protein sequence ID" value="KKM27303.1"/>
    <property type="molecule type" value="Genomic_DNA"/>
</dbReference>
<name>A0A0F9KZ70_9ZZZZ</name>
<dbReference type="Gene3D" id="3.30.2400.10">
    <property type="entry name" value="Major capsid protein gp5"/>
    <property type="match status" value="1"/>
</dbReference>
<evidence type="ECO:0000313" key="4">
    <source>
        <dbReference type="EMBL" id="KKM27303.1"/>
    </source>
</evidence>
<dbReference type="InterPro" id="IPR024455">
    <property type="entry name" value="Phage_capsid"/>
</dbReference>
<sequence>PELPGAIGGDLSKQDKFDADRYSIRSAILKKAESQNGDGKFDGIELEMHQEAQKESRDAGRPLNGLGIPSRMLHTRADLQATVDAAGGYTVATDTTGFIETLKNSMATIKAGAIMMPGLVGDVSIPKLTTDSVATWRTEGGVATESDPVFTAVTMTPHRLTTYTIYSMQLLRQSTLNVDKIVSDTLFYSIANALETAGLEGSGTSQVPAGILNAGVNDATHGSSNPTVASLTNIVNMESMIAVDNALAAKMAYIVKSTVAAKLKITPRVASTDSIMIWGQDPLLGGTINGYPALVTNVFTDDTVILGDWTQLMYGQWGGLDLLINPYSLDTYAQIRVVIAGYFDVALRHAESFARIDDLVVA</sequence>
<dbReference type="InterPro" id="IPR054612">
    <property type="entry name" value="Phage_capsid-like_C"/>
</dbReference>
<dbReference type="Pfam" id="PF05065">
    <property type="entry name" value="Phage_capsid"/>
    <property type="match status" value="1"/>
</dbReference>
<keyword evidence="2" id="KW-0946">Virion</keyword>
<gene>
    <name evidence="4" type="ORF">LCGC14_1576020</name>
</gene>
<reference evidence="4" key="1">
    <citation type="journal article" date="2015" name="Nature">
        <title>Complex archaea that bridge the gap between prokaryotes and eukaryotes.</title>
        <authorList>
            <person name="Spang A."/>
            <person name="Saw J.H."/>
            <person name="Jorgensen S.L."/>
            <person name="Zaremba-Niedzwiedzka K."/>
            <person name="Martijn J."/>
            <person name="Lind A.E."/>
            <person name="van Eijk R."/>
            <person name="Schleper C."/>
            <person name="Guy L."/>
            <person name="Ettema T.J."/>
        </authorList>
    </citation>
    <scope>NUCLEOTIDE SEQUENCE</scope>
</reference>
<evidence type="ECO:0000259" key="3">
    <source>
        <dbReference type="Pfam" id="PF05065"/>
    </source>
</evidence>
<evidence type="ECO:0000256" key="2">
    <source>
        <dbReference type="ARBA" id="ARBA00022844"/>
    </source>
</evidence>
<proteinExistence type="predicted"/>
<dbReference type="GO" id="GO:0044423">
    <property type="term" value="C:virion component"/>
    <property type="evidence" value="ECO:0007669"/>
    <property type="project" value="UniProtKB-KW"/>
</dbReference>
<comment type="caution">
    <text evidence="4">The sequence shown here is derived from an EMBL/GenBank/DDBJ whole genome shotgun (WGS) entry which is preliminary data.</text>
</comment>
<accession>A0A0F9KZ70</accession>
<feature type="domain" description="Phage capsid-like C-terminal" evidence="3">
    <location>
        <begin position="87"/>
        <end position="356"/>
    </location>
</feature>
<organism evidence="4">
    <name type="scientific">marine sediment metagenome</name>
    <dbReference type="NCBI Taxonomy" id="412755"/>
    <lineage>
        <taxon>unclassified sequences</taxon>
        <taxon>metagenomes</taxon>
        <taxon>ecological metagenomes</taxon>
    </lineage>
</organism>
<comment type="subcellular location">
    <subcellularLocation>
        <location evidence="1">Virion</location>
    </subcellularLocation>
</comment>
<dbReference type="AlphaFoldDB" id="A0A0F9KZ70"/>
<dbReference type="NCBIfam" id="TIGR01554">
    <property type="entry name" value="major_cap_HK97"/>
    <property type="match status" value="1"/>
</dbReference>
<dbReference type="SUPFAM" id="SSF56563">
    <property type="entry name" value="Major capsid protein gp5"/>
    <property type="match status" value="1"/>
</dbReference>
<feature type="non-terminal residue" evidence="4">
    <location>
        <position position="1"/>
    </location>
</feature>
<evidence type="ECO:0000256" key="1">
    <source>
        <dbReference type="ARBA" id="ARBA00004328"/>
    </source>
</evidence>